<keyword evidence="4" id="KW-1185">Reference proteome</keyword>
<comment type="caution">
    <text evidence="3">The sequence shown here is derived from an EMBL/GenBank/DDBJ whole genome shotgun (WGS) entry which is preliminary data.</text>
</comment>
<gene>
    <name evidence="3" type="ORF">Anas_08104</name>
</gene>
<evidence type="ECO:0000313" key="4">
    <source>
        <dbReference type="Proteomes" id="UP000326759"/>
    </source>
</evidence>
<feature type="region of interest" description="Disordered" evidence="1">
    <location>
        <begin position="135"/>
        <end position="232"/>
    </location>
</feature>
<keyword evidence="2" id="KW-1133">Transmembrane helix</keyword>
<dbReference type="AlphaFoldDB" id="A0A5N5TMA6"/>
<evidence type="ECO:0000256" key="2">
    <source>
        <dbReference type="SAM" id="Phobius"/>
    </source>
</evidence>
<feature type="compositionally biased region" description="Basic and acidic residues" evidence="1">
    <location>
        <begin position="223"/>
        <end position="232"/>
    </location>
</feature>
<evidence type="ECO:0000313" key="3">
    <source>
        <dbReference type="EMBL" id="KAB7507241.1"/>
    </source>
</evidence>
<dbReference type="Proteomes" id="UP000326759">
    <property type="component" value="Unassembled WGS sequence"/>
</dbReference>
<dbReference type="OrthoDB" id="10682394at2759"/>
<keyword evidence="2" id="KW-0472">Membrane</keyword>
<sequence length="232" mass="26011">MTVFSVSQYYYYYFFCEFIRAGSVIFLVGVGSLVCWKIWDYINSSDAIDPSHGGDTQSSPSSKTPSGKKSSKSSARSPKAFFASLLEEEFVHDFEEFEDEDPALIQGKYFGPESPVEHNPQLNFLEQKIPLKAKSPEVTSTVTSTEQNTPERLYTDDNSPLLSEYSCKTESGKPDIVDTSTAYLADDDDGSGTSEFEESLPLDSVSHSSLRETKRLKKRLRNQRLERSQESG</sequence>
<dbReference type="EMBL" id="SEYY01000438">
    <property type="protein sequence ID" value="KAB7507241.1"/>
    <property type="molecule type" value="Genomic_DNA"/>
</dbReference>
<feature type="compositionally biased region" description="Polar residues" evidence="1">
    <location>
        <begin position="156"/>
        <end position="169"/>
    </location>
</feature>
<protein>
    <submittedName>
        <fullName evidence="3">Uncharacterized protein</fullName>
    </submittedName>
</protein>
<organism evidence="3 4">
    <name type="scientific">Armadillidium nasatum</name>
    <dbReference type="NCBI Taxonomy" id="96803"/>
    <lineage>
        <taxon>Eukaryota</taxon>
        <taxon>Metazoa</taxon>
        <taxon>Ecdysozoa</taxon>
        <taxon>Arthropoda</taxon>
        <taxon>Crustacea</taxon>
        <taxon>Multicrustacea</taxon>
        <taxon>Malacostraca</taxon>
        <taxon>Eumalacostraca</taxon>
        <taxon>Peracarida</taxon>
        <taxon>Isopoda</taxon>
        <taxon>Oniscidea</taxon>
        <taxon>Crinocheta</taxon>
        <taxon>Armadillidiidae</taxon>
        <taxon>Armadillidium</taxon>
    </lineage>
</organism>
<feature type="compositionally biased region" description="Low complexity" evidence="1">
    <location>
        <begin position="137"/>
        <end position="146"/>
    </location>
</feature>
<reference evidence="3 4" key="1">
    <citation type="journal article" date="2019" name="PLoS Biol.">
        <title>Sex chromosomes control vertical transmission of feminizing Wolbachia symbionts in an isopod.</title>
        <authorList>
            <person name="Becking T."/>
            <person name="Chebbi M.A."/>
            <person name="Giraud I."/>
            <person name="Moumen B."/>
            <person name="Laverre T."/>
            <person name="Caubet Y."/>
            <person name="Peccoud J."/>
            <person name="Gilbert C."/>
            <person name="Cordaux R."/>
        </authorList>
    </citation>
    <scope>NUCLEOTIDE SEQUENCE [LARGE SCALE GENOMIC DNA]</scope>
    <source>
        <strain evidence="3">ANa2</strain>
        <tissue evidence="3">Whole body excluding digestive tract and cuticle</tissue>
    </source>
</reference>
<feature type="compositionally biased region" description="Acidic residues" evidence="1">
    <location>
        <begin position="185"/>
        <end position="200"/>
    </location>
</feature>
<feature type="transmembrane region" description="Helical" evidence="2">
    <location>
        <begin position="12"/>
        <end position="36"/>
    </location>
</feature>
<name>A0A5N5TMA6_9CRUS</name>
<evidence type="ECO:0000256" key="1">
    <source>
        <dbReference type="SAM" id="MobiDB-lite"/>
    </source>
</evidence>
<feature type="compositionally biased region" description="Low complexity" evidence="1">
    <location>
        <begin position="58"/>
        <end position="76"/>
    </location>
</feature>
<accession>A0A5N5TMA6</accession>
<feature type="region of interest" description="Disordered" evidence="1">
    <location>
        <begin position="50"/>
        <end position="76"/>
    </location>
</feature>
<keyword evidence="2" id="KW-0812">Transmembrane</keyword>
<proteinExistence type="predicted"/>